<dbReference type="Proteomes" id="UP000184774">
    <property type="component" value="Unassembled WGS sequence"/>
</dbReference>
<sequence>MLPHQMVCLAQIPQATSDPLIDILSEPQNSSGLRDFGFGQSCCTFGELLQGMLPNGQDFLVTFPIHRYVKAKFYRGEDDMGLQVCPPHKTKALALADALLRRYQLPCTGLLEIESDIPESKGLASSSADLVAVARAITDHYHMHISDADLAHLLCQIEPTDAVMFGHCVAFHQNIGHLIADLGPLPPMVIVAHDEGGSVDTVTHQKTHPGMGIAEREQYQDLLQRIQHAVKHGDCDEIGHVTTMSSILNQRFRPNKHLSLFIDICDQYGGLGIAVAHSGTYIGILLDASDIKLTDKRTAIEDALKANNLAPETFWSSSTTRRLPHTAKK</sequence>
<name>A0A1N6M591_9VIBR</name>
<dbReference type="Pfam" id="PF00288">
    <property type="entry name" value="GHMP_kinases_N"/>
    <property type="match status" value="1"/>
</dbReference>
<dbReference type="InterPro" id="IPR012363">
    <property type="entry name" value="PduX"/>
</dbReference>
<protein>
    <submittedName>
        <fullName evidence="6">L-threonine kinase</fullName>
        <ecNumber evidence="6">2.7.1.177</ecNumber>
    </submittedName>
</protein>
<dbReference type="PIRSF" id="PIRSF033887">
    <property type="entry name" value="PduX"/>
    <property type="match status" value="1"/>
</dbReference>
<gene>
    <name evidence="6" type="primary">pduX</name>
    <name evidence="6" type="ORF">VSP9026_02221</name>
</gene>
<dbReference type="GO" id="GO:0016301">
    <property type="term" value="F:kinase activity"/>
    <property type="evidence" value="ECO:0007669"/>
    <property type="project" value="UniProtKB-KW"/>
</dbReference>
<dbReference type="PANTHER" id="PTHR43527">
    <property type="entry name" value="4-DIPHOSPHOCYTIDYL-2-C-METHYL-D-ERYTHRITOL KINASE, CHLOROPLASTIC"/>
    <property type="match status" value="1"/>
</dbReference>
<evidence type="ECO:0000313" key="6">
    <source>
        <dbReference type="EMBL" id="SIO94516.1"/>
    </source>
</evidence>
<evidence type="ECO:0000313" key="7">
    <source>
        <dbReference type="Proteomes" id="UP000184774"/>
    </source>
</evidence>
<reference evidence="6 7" key="1">
    <citation type="submission" date="2016-12" db="EMBL/GenBank/DDBJ databases">
        <authorList>
            <person name="Song W.-J."/>
            <person name="Kurnit D.M."/>
        </authorList>
    </citation>
    <scope>NUCLEOTIDE SEQUENCE [LARGE SCALE GENOMIC DNA]</scope>
    <source>
        <strain evidence="6 7">CECT 9026</strain>
    </source>
</reference>
<dbReference type="EMBL" id="FSSB01000014">
    <property type="protein sequence ID" value="SIO94516.1"/>
    <property type="molecule type" value="Genomic_DNA"/>
</dbReference>
<dbReference type="OrthoDB" id="4548147at2"/>
<evidence type="ECO:0000256" key="4">
    <source>
        <dbReference type="ARBA" id="ARBA00022840"/>
    </source>
</evidence>
<evidence type="ECO:0000256" key="2">
    <source>
        <dbReference type="ARBA" id="ARBA00022741"/>
    </source>
</evidence>
<dbReference type="PANTHER" id="PTHR43527:SF1">
    <property type="entry name" value="L-THREONINE KINASE"/>
    <property type="match status" value="1"/>
</dbReference>
<evidence type="ECO:0000259" key="5">
    <source>
        <dbReference type="Pfam" id="PF00288"/>
    </source>
</evidence>
<dbReference type="RefSeq" id="WP_083602644.1">
    <property type="nucleotide sequence ID" value="NZ_AP024908.1"/>
</dbReference>
<dbReference type="InterPro" id="IPR020568">
    <property type="entry name" value="Ribosomal_Su5_D2-typ_SF"/>
</dbReference>
<dbReference type="SUPFAM" id="SSF54211">
    <property type="entry name" value="Ribosomal protein S5 domain 2-like"/>
    <property type="match status" value="1"/>
</dbReference>
<dbReference type="InterPro" id="IPR006204">
    <property type="entry name" value="GHMP_kinase_N_dom"/>
</dbReference>
<evidence type="ECO:0000256" key="3">
    <source>
        <dbReference type="ARBA" id="ARBA00022777"/>
    </source>
</evidence>
<feature type="domain" description="GHMP kinase N-terminal" evidence="5">
    <location>
        <begin position="94"/>
        <end position="164"/>
    </location>
</feature>
<proteinExistence type="predicted"/>
<accession>A0A1N6M591</accession>
<dbReference type="EC" id="2.7.1.177" evidence="6"/>
<dbReference type="AlphaFoldDB" id="A0A1N6M591"/>
<organism evidence="6 7">
    <name type="scientific">Vibrio spartinae</name>
    <dbReference type="NCBI Taxonomy" id="1918945"/>
    <lineage>
        <taxon>Bacteria</taxon>
        <taxon>Pseudomonadati</taxon>
        <taxon>Pseudomonadota</taxon>
        <taxon>Gammaproteobacteria</taxon>
        <taxon>Vibrionales</taxon>
        <taxon>Vibrionaceae</taxon>
        <taxon>Vibrio</taxon>
    </lineage>
</organism>
<keyword evidence="4" id="KW-0067">ATP-binding</keyword>
<dbReference type="Gene3D" id="3.30.230.10">
    <property type="match status" value="1"/>
</dbReference>
<keyword evidence="1 6" id="KW-0808">Transferase</keyword>
<dbReference type="GO" id="GO:0005524">
    <property type="term" value="F:ATP binding"/>
    <property type="evidence" value="ECO:0007669"/>
    <property type="project" value="UniProtKB-KW"/>
</dbReference>
<dbReference type="InterPro" id="IPR014721">
    <property type="entry name" value="Ribsml_uS5_D2-typ_fold_subgr"/>
</dbReference>
<keyword evidence="3 6" id="KW-0418">Kinase</keyword>
<keyword evidence="2" id="KW-0547">Nucleotide-binding</keyword>
<evidence type="ECO:0000256" key="1">
    <source>
        <dbReference type="ARBA" id="ARBA00022679"/>
    </source>
</evidence>